<name>A0A7J7K0K9_BUGNE</name>
<feature type="compositionally biased region" description="Basic residues" evidence="1">
    <location>
        <begin position="150"/>
        <end position="160"/>
    </location>
</feature>
<proteinExistence type="predicted"/>
<feature type="region of interest" description="Disordered" evidence="1">
    <location>
        <begin position="28"/>
        <end position="60"/>
    </location>
</feature>
<dbReference type="AlphaFoldDB" id="A0A7J7K0K9"/>
<evidence type="ECO:0000256" key="1">
    <source>
        <dbReference type="SAM" id="MobiDB-lite"/>
    </source>
</evidence>
<feature type="region of interest" description="Disordered" evidence="1">
    <location>
        <begin position="85"/>
        <end position="104"/>
    </location>
</feature>
<protein>
    <submittedName>
        <fullName evidence="2">Uncharacterized protein</fullName>
    </submittedName>
</protein>
<comment type="caution">
    <text evidence="2">The sequence shown here is derived from an EMBL/GenBank/DDBJ whole genome shotgun (WGS) entry which is preliminary data.</text>
</comment>
<evidence type="ECO:0000313" key="3">
    <source>
        <dbReference type="Proteomes" id="UP000593567"/>
    </source>
</evidence>
<dbReference type="Proteomes" id="UP000593567">
    <property type="component" value="Unassembled WGS sequence"/>
</dbReference>
<reference evidence="2" key="1">
    <citation type="submission" date="2020-06" db="EMBL/GenBank/DDBJ databases">
        <title>Draft genome of Bugula neritina, a colonial animal packing powerful symbionts and potential medicines.</title>
        <authorList>
            <person name="Rayko M."/>
        </authorList>
    </citation>
    <scope>NUCLEOTIDE SEQUENCE [LARGE SCALE GENOMIC DNA]</scope>
    <source>
        <strain evidence="2">Kwan_BN1</strain>
    </source>
</reference>
<gene>
    <name evidence="2" type="ORF">EB796_010602</name>
</gene>
<feature type="region of interest" description="Disordered" evidence="1">
    <location>
        <begin position="140"/>
        <end position="195"/>
    </location>
</feature>
<organism evidence="2 3">
    <name type="scientific">Bugula neritina</name>
    <name type="common">Brown bryozoan</name>
    <name type="synonym">Sertularia neritina</name>
    <dbReference type="NCBI Taxonomy" id="10212"/>
    <lineage>
        <taxon>Eukaryota</taxon>
        <taxon>Metazoa</taxon>
        <taxon>Spiralia</taxon>
        <taxon>Lophotrochozoa</taxon>
        <taxon>Bryozoa</taxon>
        <taxon>Gymnolaemata</taxon>
        <taxon>Cheilostomatida</taxon>
        <taxon>Flustrina</taxon>
        <taxon>Buguloidea</taxon>
        <taxon>Bugulidae</taxon>
        <taxon>Bugula</taxon>
    </lineage>
</organism>
<sequence>MEENRLFHASKQKCVKWTEKDVKEWSISPIRSDLPQPQPQVKPKKLKKSAGMSNLKPNIKVDHLKGPSILRQRIFDQLTDSNKSKAGLPHLHFEDTSSRNPATFRLNKNSADYQLKKTKFSKQRSAVHYSPDRKLDLDEELSDELPCRSPGRKQKTRLSRAQRERLSMRRSTKQIDAAEDPLSSVSSSSDSEIDDQYEAEVIRNGGMRLAFADNKMVASTAKFSNQARRAKKHKTGNCTVQ</sequence>
<evidence type="ECO:0000313" key="2">
    <source>
        <dbReference type="EMBL" id="KAF6031126.1"/>
    </source>
</evidence>
<accession>A0A7J7K0K9</accession>
<dbReference type="EMBL" id="VXIV02001638">
    <property type="protein sequence ID" value="KAF6031126.1"/>
    <property type="molecule type" value="Genomic_DNA"/>
</dbReference>
<keyword evidence="3" id="KW-1185">Reference proteome</keyword>